<accession>A0ABX8XJX8</accession>
<organism evidence="1 2">
    <name type="scientific">Streptomyces akebiae</name>
    <dbReference type="NCBI Taxonomy" id="2865673"/>
    <lineage>
        <taxon>Bacteria</taxon>
        <taxon>Bacillati</taxon>
        <taxon>Actinomycetota</taxon>
        <taxon>Actinomycetes</taxon>
        <taxon>Kitasatosporales</taxon>
        <taxon>Streptomycetaceae</taxon>
        <taxon>Streptomyces</taxon>
    </lineage>
</organism>
<proteinExistence type="predicted"/>
<reference evidence="1 2" key="1">
    <citation type="submission" date="2021-08" db="EMBL/GenBank/DDBJ databases">
        <authorList>
            <person name="Ping M."/>
        </authorList>
    </citation>
    <scope>NUCLEOTIDE SEQUENCE [LARGE SCALE GENOMIC DNA]</scope>
    <source>
        <strain evidence="1 2">MG28</strain>
    </source>
</reference>
<protein>
    <submittedName>
        <fullName evidence="1">Uncharacterized protein</fullName>
    </submittedName>
</protein>
<gene>
    <name evidence="1" type="ORF">K1J60_05765</name>
</gene>
<keyword evidence="2" id="KW-1185">Reference proteome</keyword>
<dbReference type="EMBL" id="CP080647">
    <property type="protein sequence ID" value="QYX76074.1"/>
    <property type="molecule type" value="Genomic_DNA"/>
</dbReference>
<name>A0ABX8XJX8_9ACTN</name>
<sequence>MSTPHRPRQTSGYPQATLRFTPTLRDETWARERDARFAQFLAQRLAQVEATGCLAERKLAAGMLDLYTEWNQKRELAAATEKDFFNGQVSAIGWALRCLAHSAWWNTPGWESAFHPAATAPVSPTASRGGNVQAWQP</sequence>
<dbReference type="RefSeq" id="WP_220645211.1">
    <property type="nucleotide sequence ID" value="NZ_CP080647.1"/>
</dbReference>
<evidence type="ECO:0000313" key="1">
    <source>
        <dbReference type="EMBL" id="QYX76074.1"/>
    </source>
</evidence>
<dbReference type="Proteomes" id="UP000827138">
    <property type="component" value="Chromosome"/>
</dbReference>
<evidence type="ECO:0000313" key="2">
    <source>
        <dbReference type="Proteomes" id="UP000827138"/>
    </source>
</evidence>